<name>A0A1H6EEU1_9ACTN</name>
<feature type="chain" id="PRO_5009296928" evidence="1">
    <location>
        <begin position="30"/>
        <end position="552"/>
    </location>
</feature>
<dbReference type="AlphaFoldDB" id="A0A1H6EEU1"/>
<organism evidence="2 3">
    <name type="scientific">Nonomuraea solani</name>
    <dbReference type="NCBI Taxonomy" id="1144553"/>
    <lineage>
        <taxon>Bacteria</taxon>
        <taxon>Bacillati</taxon>
        <taxon>Actinomycetota</taxon>
        <taxon>Actinomycetes</taxon>
        <taxon>Streptosporangiales</taxon>
        <taxon>Streptosporangiaceae</taxon>
        <taxon>Nonomuraea</taxon>
    </lineage>
</organism>
<dbReference type="EMBL" id="FNVT01000009">
    <property type="protein sequence ID" value="SEG96338.1"/>
    <property type="molecule type" value="Genomic_DNA"/>
</dbReference>
<gene>
    <name evidence="2" type="ORF">SAMN05444920_109352</name>
</gene>
<feature type="signal peptide" evidence="1">
    <location>
        <begin position="1"/>
        <end position="29"/>
    </location>
</feature>
<protein>
    <submittedName>
        <fullName evidence="2">Uncharacterized protein</fullName>
    </submittedName>
</protein>
<evidence type="ECO:0000313" key="2">
    <source>
        <dbReference type="EMBL" id="SEG96338.1"/>
    </source>
</evidence>
<keyword evidence="3" id="KW-1185">Reference proteome</keyword>
<reference evidence="2 3" key="1">
    <citation type="submission" date="2016-10" db="EMBL/GenBank/DDBJ databases">
        <authorList>
            <person name="de Groot N.N."/>
        </authorList>
    </citation>
    <scope>NUCLEOTIDE SEQUENCE [LARGE SCALE GENOMIC DNA]</scope>
    <source>
        <strain evidence="2 3">CGMCC 4.7037</strain>
    </source>
</reference>
<keyword evidence="1" id="KW-0732">Signal</keyword>
<accession>A0A1H6EEU1</accession>
<evidence type="ECO:0000256" key="1">
    <source>
        <dbReference type="SAM" id="SignalP"/>
    </source>
</evidence>
<dbReference type="Proteomes" id="UP000236732">
    <property type="component" value="Unassembled WGS sequence"/>
</dbReference>
<sequence length="552" mass="58622">MCRRPGALLVGLTAVFAGLSPLTAPPGIAATVTVASPASADDDPVGSAPWAAAEARRTGKRVAATLEQSEVRDVYANPDGLFTAELRITPVRVRRGSDWVPVGTTLRQRADGGVEPGATTVSVTFSGGGDQPLVRFGQDKRRIELRWPAPLPKPVLTGDTATYPEVLPGVDLRMRATAQGFGKVLVVEDRTAAANPKLAELTFDLATEGVKVRGEGHGDFGVYDEKNKLAFGFGAPMAWDSTPANARRAVGGLEIAGSTLVLRPDLKLLTDPATRFPVYIDPFVEAGRTGMAMVLSGQHDQEYWGGDNEKVAKVGYCGWDFCNGIARSSFQYDAAFLAGKHVQQAKFNIFEHYSPSCTRTDVVAFGTDPVSAATTRDNQPYKESEGPQQVQLTTQNVAWGYSASCPGAWVGFDATAAVEKGVKSHNGATAITLRAGNEGDKRDYFLALNCGTHASATARPEAHCRLGTLSMVQLPCTTALMMGRAGTDTFTSTDAACEDKTVVRRLGYLWTSPPQDVTGAPGAVGAELFDSLDRDCEGQEPDRSLGFVITGL</sequence>
<proteinExistence type="predicted"/>
<evidence type="ECO:0000313" key="3">
    <source>
        <dbReference type="Proteomes" id="UP000236732"/>
    </source>
</evidence>